<keyword evidence="1" id="KW-0812">Transmembrane</keyword>
<keyword evidence="1" id="KW-0472">Membrane</keyword>
<feature type="transmembrane region" description="Helical" evidence="1">
    <location>
        <begin position="25"/>
        <end position="46"/>
    </location>
</feature>
<protein>
    <submittedName>
        <fullName evidence="2">Uncharacterized protein</fullName>
    </submittedName>
</protein>
<dbReference type="AlphaFoldDB" id="A0A8D8RDC6"/>
<name>A0A8D8RDC6_9HEMI</name>
<evidence type="ECO:0000313" key="2">
    <source>
        <dbReference type="EMBL" id="CAG6648970.1"/>
    </source>
</evidence>
<proteinExistence type="predicted"/>
<dbReference type="EMBL" id="HBUF01154995">
    <property type="protein sequence ID" value="CAG6648970.1"/>
    <property type="molecule type" value="Transcribed_RNA"/>
</dbReference>
<keyword evidence="1" id="KW-1133">Transmembrane helix</keyword>
<dbReference type="EMBL" id="HBUF01154996">
    <property type="protein sequence ID" value="CAG6648973.1"/>
    <property type="molecule type" value="Transcribed_RNA"/>
</dbReference>
<accession>A0A8D8RDC6</accession>
<sequence>MHRSFLLCVPCMCSCNELILSKNILHFLHMNPSCTPITLSSVSFFFRTPVFRLTLFSLSLLSSVVFFGFPIFFSLLSGPKVIVSLSILHCSTWISDLFSKVHSSTWLFGLIESKASTIIFWVLLYRMSS</sequence>
<dbReference type="EMBL" id="HBUF01154997">
    <property type="protein sequence ID" value="CAG6648976.1"/>
    <property type="molecule type" value="Transcribed_RNA"/>
</dbReference>
<organism evidence="2">
    <name type="scientific">Cacopsylla melanoneura</name>
    <dbReference type="NCBI Taxonomy" id="428564"/>
    <lineage>
        <taxon>Eukaryota</taxon>
        <taxon>Metazoa</taxon>
        <taxon>Ecdysozoa</taxon>
        <taxon>Arthropoda</taxon>
        <taxon>Hexapoda</taxon>
        <taxon>Insecta</taxon>
        <taxon>Pterygota</taxon>
        <taxon>Neoptera</taxon>
        <taxon>Paraneoptera</taxon>
        <taxon>Hemiptera</taxon>
        <taxon>Sternorrhyncha</taxon>
        <taxon>Psylloidea</taxon>
        <taxon>Psyllidae</taxon>
        <taxon>Psyllinae</taxon>
        <taxon>Cacopsylla</taxon>
    </lineage>
</organism>
<reference evidence="2" key="1">
    <citation type="submission" date="2021-05" db="EMBL/GenBank/DDBJ databases">
        <authorList>
            <person name="Alioto T."/>
            <person name="Alioto T."/>
            <person name="Gomez Garrido J."/>
        </authorList>
    </citation>
    <scope>NUCLEOTIDE SEQUENCE</scope>
</reference>
<feature type="transmembrane region" description="Helical" evidence="1">
    <location>
        <begin position="53"/>
        <end position="76"/>
    </location>
</feature>
<evidence type="ECO:0000256" key="1">
    <source>
        <dbReference type="SAM" id="Phobius"/>
    </source>
</evidence>
<feature type="transmembrane region" description="Helical" evidence="1">
    <location>
        <begin position="106"/>
        <end position="125"/>
    </location>
</feature>
<dbReference type="EMBL" id="HBUF01154998">
    <property type="protein sequence ID" value="CAG6648979.1"/>
    <property type="molecule type" value="Transcribed_RNA"/>
</dbReference>